<keyword evidence="7" id="KW-1185">Reference proteome</keyword>
<dbReference type="Gene3D" id="1.10.490.10">
    <property type="entry name" value="Globins"/>
    <property type="match status" value="1"/>
</dbReference>
<dbReference type="OrthoDB" id="25954at2"/>
<dbReference type="InterPro" id="IPR012292">
    <property type="entry name" value="Globin/Proto"/>
</dbReference>
<protein>
    <submittedName>
        <fullName evidence="6">Preprotein translocase</fullName>
    </submittedName>
</protein>
<evidence type="ECO:0000313" key="7">
    <source>
        <dbReference type="Proteomes" id="UP000248012"/>
    </source>
</evidence>
<dbReference type="Pfam" id="PF01152">
    <property type="entry name" value="Bac_globin"/>
    <property type="match status" value="1"/>
</dbReference>
<feature type="binding site" description="distal binding residue" evidence="5">
    <location>
        <position position="61"/>
    </location>
    <ligand>
        <name>heme</name>
        <dbReference type="ChEBI" id="CHEBI:30413"/>
    </ligand>
    <ligandPart>
        <name>Fe</name>
        <dbReference type="ChEBI" id="CHEBI:18248"/>
    </ligandPart>
</feature>
<dbReference type="RefSeq" id="WP_110796095.1">
    <property type="nucleotide sequence ID" value="NZ_KZ826485.1"/>
</dbReference>
<proteinExistence type="predicted"/>
<gene>
    <name evidence="6" type="ORF">DI396_10055</name>
</gene>
<dbReference type="SUPFAM" id="SSF46458">
    <property type="entry name" value="Globin-like"/>
    <property type="match status" value="1"/>
</dbReference>
<keyword evidence="3 5" id="KW-0479">Metal-binding</keyword>
<keyword evidence="2 5" id="KW-0349">Heme</keyword>
<dbReference type="InterPro" id="IPR009050">
    <property type="entry name" value="Globin-like_sf"/>
</dbReference>
<evidence type="ECO:0000256" key="4">
    <source>
        <dbReference type="ARBA" id="ARBA00023004"/>
    </source>
</evidence>
<evidence type="ECO:0000256" key="3">
    <source>
        <dbReference type="ARBA" id="ARBA00022723"/>
    </source>
</evidence>
<evidence type="ECO:0000256" key="2">
    <source>
        <dbReference type="ARBA" id="ARBA00022617"/>
    </source>
</evidence>
<evidence type="ECO:0000313" key="6">
    <source>
        <dbReference type="EMBL" id="PYC47311.1"/>
    </source>
</evidence>
<dbReference type="Proteomes" id="UP000248012">
    <property type="component" value="Unassembled WGS sequence"/>
</dbReference>
<dbReference type="GO" id="GO:0046872">
    <property type="term" value="F:metal ion binding"/>
    <property type="evidence" value="ECO:0007669"/>
    <property type="project" value="UniProtKB-KW"/>
</dbReference>
<name>A0A2V4MKY1_9RHOB</name>
<accession>A0A2V4MKY1</accession>
<evidence type="ECO:0000256" key="5">
    <source>
        <dbReference type="PIRSR" id="PIRSR601486-1"/>
    </source>
</evidence>
<evidence type="ECO:0000256" key="1">
    <source>
        <dbReference type="ARBA" id="ARBA00022448"/>
    </source>
</evidence>
<dbReference type="GO" id="GO:0019825">
    <property type="term" value="F:oxygen binding"/>
    <property type="evidence" value="ECO:0007669"/>
    <property type="project" value="InterPro"/>
</dbReference>
<reference evidence="6 7" key="1">
    <citation type="submission" date="2018-05" db="EMBL/GenBank/DDBJ databases">
        <title>Oceanovita maritima gen. nov., sp. nov., a marine bacterium in the family Rhodobacteraceae isolated from surface seawater of Lundu port Xiamen, China.</title>
        <authorList>
            <person name="Hetharua B.H."/>
            <person name="Min D."/>
            <person name="Liao H."/>
            <person name="Tian Y."/>
        </authorList>
    </citation>
    <scope>NUCLEOTIDE SEQUENCE [LARGE SCALE GENOMIC DNA]</scope>
    <source>
        <strain evidence="6 7">FSX-11</strain>
    </source>
</reference>
<dbReference type="CDD" id="cd08916">
    <property type="entry name" value="TrHb3_P"/>
    <property type="match status" value="1"/>
</dbReference>
<dbReference type="EMBL" id="QFVT01000006">
    <property type="protein sequence ID" value="PYC47311.1"/>
    <property type="molecule type" value="Genomic_DNA"/>
</dbReference>
<organism evidence="6 7">
    <name type="scientific">Litorivita pollutaquae</name>
    <dbReference type="NCBI Taxonomy" id="2200892"/>
    <lineage>
        <taxon>Bacteria</taxon>
        <taxon>Pseudomonadati</taxon>
        <taxon>Pseudomonadota</taxon>
        <taxon>Alphaproteobacteria</taxon>
        <taxon>Rhodobacterales</taxon>
        <taxon>Paracoccaceae</taxon>
        <taxon>Litorivita</taxon>
    </lineage>
</organism>
<comment type="caution">
    <text evidence="6">The sequence shown here is derived from an EMBL/GenBank/DDBJ whole genome shotgun (WGS) entry which is preliminary data.</text>
</comment>
<keyword evidence="1" id="KW-0813">Transport</keyword>
<dbReference type="GO" id="GO:0020037">
    <property type="term" value="F:heme binding"/>
    <property type="evidence" value="ECO:0007669"/>
    <property type="project" value="InterPro"/>
</dbReference>
<dbReference type="AlphaFoldDB" id="A0A2V4MKY1"/>
<dbReference type="InterPro" id="IPR001486">
    <property type="entry name" value="Hemoglobin_trunc"/>
</dbReference>
<sequence>MRSTDSQPLSARPEVTARITAQTGLDEEKLTELVHRFYGKVRADPLLGPIFAARISDWSPHLERMVAFWSSVALMTGRYHGAPVPAHAGLPVEWRHFEHWLILFRETATEICTPEGAAHVIARAERIARSLHIAVEDAQPRTVPSLL</sequence>
<keyword evidence="4 5" id="KW-0408">Iron</keyword>